<proteinExistence type="predicted"/>
<comment type="caution">
    <text evidence="2">The sequence shown here is derived from an EMBL/GenBank/DDBJ whole genome shotgun (WGS) entry which is preliminary data.</text>
</comment>
<protein>
    <submittedName>
        <fullName evidence="2">Uncharacterized protein</fullName>
    </submittedName>
</protein>
<sequence>MKIGNTPEESPVIATLGMLLHIASDSGFGRLGDDFASQSPRPFFRVSCAAQLPHAEMPGLVRPPIPGEILPRSTPGTGLSRPNPGRQTCCPDSARMSRNICDAEAKKSGSSVFSSLSRPIRPIRPSISASPLQLVAKRVKRCLLVAHNAAHRLWGQSPSTLGARWAANPCDPQPNPAALLASDQELQATTGPWQSSPGHPLS</sequence>
<dbReference type="EMBL" id="MU839834">
    <property type="protein sequence ID" value="KAK1755240.1"/>
    <property type="molecule type" value="Genomic_DNA"/>
</dbReference>
<feature type="region of interest" description="Disordered" evidence="1">
    <location>
        <begin position="168"/>
        <end position="202"/>
    </location>
</feature>
<evidence type="ECO:0000313" key="2">
    <source>
        <dbReference type="EMBL" id="KAK1755240.1"/>
    </source>
</evidence>
<reference evidence="2" key="1">
    <citation type="submission" date="2023-06" db="EMBL/GenBank/DDBJ databases">
        <title>Genome-scale phylogeny and comparative genomics of the fungal order Sordariales.</title>
        <authorList>
            <consortium name="Lawrence Berkeley National Laboratory"/>
            <person name="Hensen N."/>
            <person name="Bonometti L."/>
            <person name="Westerberg I."/>
            <person name="Brannstrom I.O."/>
            <person name="Guillou S."/>
            <person name="Cros-Aarteil S."/>
            <person name="Calhoun S."/>
            <person name="Haridas S."/>
            <person name="Kuo A."/>
            <person name="Mondo S."/>
            <person name="Pangilinan J."/>
            <person name="Riley R."/>
            <person name="Labutti K."/>
            <person name="Andreopoulos B."/>
            <person name="Lipzen A."/>
            <person name="Chen C."/>
            <person name="Yanf M."/>
            <person name="Daum C."/>
            <person name="Ng V."/>
            <person name="Clum A."/>
            <person name="Steindorff A."/>
            <person name="Ohm R."/>
            <person name="Martin F."/>
            <person name="Silar P."/>
            <person name="Natvig D."/>
            <person name="Lalanne C."/>
            <person name="Gautier V."/>
            <person name="Ament-Velasquez S.L."/>
            <person name="Kruys A."/>
            <person name="Hutchinson M.I."/>
            <person name="Powell A.J."/>
            <person name="Barry K."/>
            <person name="Miller A.N."/>
            <person name="Grigoriev I.V."/>
            <person name="Debuchy R."/>
            <person name="Gladieux P."/>
            <person name="Thoren M.H."/>
            <person name="Johannesson H."/>
        </authorList>
    </citation>
    <scope>NUCLEOTIDE SEQUENCE</scope>
    <source>
        <strain evidence="2">PSN4</strain>
    </source>
</reference>
<dbReference type="AlphaFoldDB" id="A0AAJ0BBH8"/>
<feature type="compositionally biased region" description="Polar residues" evidence="1">
    <location>
        <begin position="184"/>
        <end position="202"/>
    </location>
</feature>
<organism evidence="2 3">
    <name type="scientific">Echria macrotheca</name>
    <dbReference type="NCBI Taxonomy" id="438768"/>
    <lineage>
        <taxon>Eukaryota</taxon>
        <taxon>Fungi</taxon>
        <taxon>Dikarya</taxon>
        <taxon>Ascomycota</taxon>
        <taxon>Pezizomycotina</taxon>
        <taxon>Sordariomycetes</taxon>
        <taxon>Sordariomycetidae</taxon>
        <taxon>Sordariales</taxon>
        <taxon>Schizotheciaceae</taxon>
        <taxon>Echria</taxon>
    </lineage>
</organism>
<evidence type="ECO:0000313" key="3">
    <source>
        <dbReference type="Proteomes" id="UP001239445"/>
    </source>
</evidence>
<gene>
    <name evidence="2" type="ORF">QBC47DRAFT_212410</name>
</gene>
<keyword evidence="3" id="KW-1185">Reference proteome</keyword>
<evidence type="ECO:0000256" key="1">
    <source>
        <dbReference type="SAM" id="MobiDB-lite"/>
    </source>
</evidence>
<accession>A0AAJ0BBH8</accession>
<dbReference type="Proteomes" id="UP001239445">
    <property type="component" value="Unassembled WGS sequence"/>
</dbReference>
<name>A0AAJ0BBH8_9PEZI</name>
<feature type="region of interest" description="Disordered" evidence="1">
    <location>
        <begin position="60"/>
        <end position="92"/>
    </location>
</feature>